<dbReference type="OrthoDB" id="7956186at2"/>
<evidence type="ECO:0000313" key="1">
    <source>
        <dbReference type="EMBL" id="KZB63997.1"/>
    </source>
</evidence>
<dbReference type="Proteomes" id="UP000076335">
    <property type="component" value="Unassembled WGS sequence"/>
</dbReference>
<name>A0A154L4F1_9PROT</name>
<proteinExistence type="predicted"/>
<evidence type="ECO:0000313" key="2">
    <source>
        <dbReference type="Proteomes" id="UP000076335"/>
    </source>
</evidence>
<dbReference type="CDD" id="cd06232">
    <property type="entry name" value="M14-like"/>
    <property type="match status" value="1"/>
</dbReference>
<comment type="caution">
    <text evidence="1">The sequence shown here is derived from an EMBL/GenBank/DDBJ whole genome shotgun (WGS) entry which is preliminary data.</text>
</comment>
<protein>
    <submittedName>
        <fullName evidence="1">Peptidase M14</fullName>
    </submittedName>
</protein>
<dbReference type="EMBL" id="LPVY01000013">
    <property type="protein sequence ID" value="KZB63997.1"/>
    <property type="molecule type" value="Genomic_DNA"/>
</dbReference>
<accession>A0A154L4F1</accession>
<reference evidence="1 2" key="1">
    <citation type="submission" date="2015-12" db="EMBL/GenBank/DDBJ databases">
        <title>Genome sequence of Thalassospira lucentensis MCCC 1A02072.</title>
        <authorList>
            <person name="Lu L."/>
            <person name="Lai Q."/>
            <person name="Shao Z."/>
            <person name="Qian P."/>
        </authorList>
    </citation>
    <scope>NUCLEOTIDE SEQUENCE [LARGE SCALE GENOMIC DNA]</scope>
    <source>
        <strain evidence="1 2">MCCC 1A02072</strain>
    </source>
</reference>
<dbReference type="SUPFAM" id="SSF53187">
    <property type="entry name" value="Zn-dependent exopeptidases"/>
    <property type="match status" value="1"/>
</dbReference>
<dbReference type="RefSeq" id="WP_062951977.1">
    <property type="nucleotide sequence ID" value="NZ_LPVY01000013.1"/>
</dbReference>
<dbReference type="AlphaFoldDB" id="A0A154L4F1"/>
<organism evidence="1 2">
    <name type="scientific">Thalassospira lucentensis</name>
    <dbReference type="NCBI Taxonomy" id="168935"/>
    <lineage>
        <taxon>Bacteria</taxon>
        <taxon>Pseudomonadati</taxon>
        <taxon>Pseudomonadota</taxon>
        <taxon>Alphaproteobacteria</taxon>
        <taxon>Rhodospirillales</taxon>
        <taxon>Thalassospiraceae</taxon>
        <taxon>Thalassospira</taxon>
    </lineage>
</organism>
<sequence length="587" mass="65581">MTQIFATTFAPTLPNLIDEIVKAARPGQFIEAWLFNDAQTRAAAEAKLAEKGIQARIRSAYKPLLHFFLEDIDLAKSGIADITVRYPRHENAADNRFLLETYPLAALVAPALITFEASDRCDCTYDVILRGSDGAETRHEVFAPNRVHQDVVDETHLSPTGWVRIADADGQIVRDERIETEYEALFARTMTAIADHDWGDQEPYFEELNITVDLPGHDQKIAHGHEVLSLHEALHEDFYFSLLEYFQVKSGRPLGDRGLQPGQIVPEIRQVSSAGDGDGEAHVTVELRPLSKDETTGEMQQIDRATRPLTVAQIRAELDGISGEEFHAMSRSGRILNARYHKGTDLPVMISGGQHPNEISGVAGALRGALELAKRDGAHFTISPLENPDGYALHQRLIVDNPNHMHHAARYTALGDDMEYRSGDGLYEKEIRVRARAISEASLHVNLHGYPCHEWTRPLSGYVPRGFGMWTLPKGFFLIMRHHDEWSERAENFIDQVTRKLAAIPGLLAFNAAQIDLYRIHAGDTGFRIINGFPCMISVDDRHDVPLTLITEYPDETIYGDAFIAAHTAQLATVVAAYDAWQSLDKD</sequence>
<gene>
    <name evidence="1" type="ORF">AUP42_19555</name>
</gene>
<dbReference type="Gene3D" id="3.40.630.10">
    <property type="entry name" value="Zn peptidases"/>
    <property type="match status" value="1"/>
</dbReference>